<evidence type="ECO:0000256" key="4">
    <source>
        <dbReference type="ARBA" id="ARBA00023136"/>
    </source>
</evidence>
<feature type="compositionally biased region" description="Low complexity" evidence="5">
    <location>
        <begin position="380"/>
        <end position="399"/>
    </location>
</feature>
<proteinExistence type="predicted"/>
<reference evidence="7 8" key="1">
    <citation type="submission" date="2014-06" db="EMBL/GenBank/DDBJ databases">
        <authorList>
            <person name="Swart Estienne"/>
        </authorList>
    </citation>
    <scope>NUCLEOTIDE SEQUENCE [LARGE SCALE GENOMIC DNA]</scope>
    <source>
        <strain evidence="7 8">130c</strain>
    </source>
</reference>
<dbReference type="PANTHER" id="PTHR13146:SF0">
    <property type="entry name" value="SOLUTE CARRIER FAMILY 35 MEMBER F6"/>
    <property type="match status" value="1"/>
</dbReference>
<feature type="transmembrane region" description="Helical" evidence="6">
    <location>
        <begin position="273"/>
        <end position="296"/>
    </location>
</feature>
<feature type="transmembrane region" description="Helical" evidence="6">
    <location>
        <begin position="308"/>
        <end position="328"/>
    </location>
</feature>
<feature type="transmembrane region" description="Helical" evidence="6">
    <location>
        <begin position="134"/>
        <end position="151"/>
    </location>
</feature>
<name>A0A078A284_STYLE</name>
<accession>A0A078A284</accession>
<feature type="transmembrane region" description="Helical" evidence="6">
    <location>
        <begin position="51"/>
        <end position="70"/>
    </location>
</feature>
<keyword evidence="7" id="KW-0762">Sugar transport</keyword>
<dbReference type="Pfam" id="PF04142">
    <property type="entry name" value="Nuc_sug_transp"/>
    <property type="match status" value="1"/>
</dbReference>
<evidence type="ECO:0000256" key="1">
    <source>
        <dbReference type="ARBA" id="ARBA00004141"/>
    </source>
</evidence>
<comment type="subcellular location">
    <subcellularLocation>
        <location evidence="1">Membrane</location>
        <topology evidence="1">Multi-pass membrane protein</topology>
    </subcellularLocation>
</comment>
<gene>
    <name evidence="7" type="primary">Contig5648.g6050</name>
    <name evidence="7" type="ORF">STYLEM_3863</name>
</gene>
<dbReference type="PANTHER" id="PTHR13146">
    <property type="match status" value="1"/>
</dbReference>
<dbReference type="AlphaFoldDB" id="A0A078A284"/>
<feature type="transmembrane region" description="Helical" evidence="6">
    <location>
        <begin position="104"/>
        <end position="128"/>
    </location>
</feature>
<organism evidence="7 8">
    <name type="scientific">Stylonychia lemnae</name>
    <name type="common">Ciliate</name>
    <dbReference type="NCBI Taxonomy" id="5949"/>
    <lineage>
        <taxon>Eukaryota</taxon>
        <taxon>Sar</taxon>
        <taxon>Alveolata</taxon>
        <taxon>Ciliophora</taxon>
        <taxon>Intramacronucleata</taxon>
        <taxon>Spirotrichea</taxon>
        <taxon>Stichotrichia</taxon>
        <taxon>Sporadotrichida</taxon>
        <taxon>Oxytrichidae</taxon>
        <taxon>Stylonychinae</taxon>
        <taxon>Stylonychia</taxon>
    </lineage>
</organism>
<dbReference type="Proteomes" id="UP000039865">
    <property type="component" value="Unassembled WGS sequence"/>
</dbReference>
<dbReference type="SUPFAM" id="SSF103481">
    <property type="entry name" value="Multidrug resistance efflux transporter EmrE"/>
    <property type="match status" value="1"/>
</dbReference>
<keyword evidence="3 6" id="KW-1133">Transmembrane helix</keyword>
<evidence type="ECO:0000313" key="8">
    <source>
        <dbReference type="Proteomes" id="UP000039865"/>
    </source>
</evidence>
<evidence type="ECO:0000313" key="7">
    <source>
        <dbReference type="EMBL" id="CDW74879.1"/>
    </source>
</evidence>
<keyword evidence="7" id="KW-0813">Transport</keyword>
<evidence type="ECO:0000256" key="6">
    <source>
        <dbReference type="SAM" id="Phobius"/>
    </source>
</evidence>
<feature type="transmembrane region" description="Helical" evidence="6">
    <location>
        <begin position="12"/>
        <end position="31"/>
    </location>
</feature>
<feature type="transmembrane region" description="Helical" evidence="6">
    <location>
        <begin position="221"/>
        <end position="243"/>
    </location>
</feature>
<evidence type="ECO:0000256" key="5">
    <source>
        <dbReference type="SAM" id="MobiDB-lite"/>
    </source>
</evidence>
<keyword evidence="2 6" id="KW-0812">Transmembrane</keyword>
<protein>
    <submittedName>
        <fullName evidence="7">Nucleotide-sugar transporter</fullName>
    </submittedName>
</protein>
<evidence type="ECO:0000256" key="3">
    <source>
        <dbReference type="ARBA" id="ARBA00022989"/>
    </source>
</evidence>
<feature type="region of interest" description="Disordered" evidence="5">
    <location>
        <begin position="380"/>
        <end position="401"/>
    </location>
</feature>
<dbReference type="OMA" id="SMENSCI"/>
<feature type="transmembrane region" description="Helical" evidence="6">
    <location>
        <begin position="334"/>
        <end position="361"/>
    </location>
</feature>
<evidence type="ECO:0000256" key="2">
    <source>
        <dbReference type="ARBA" id="ARBA00022692"/>
    </source>
</evidence>
<dbReference type="InterPro" id="IPR037185">
    <property type="entry name" value="EmrE-like"/>
</dbReference>
<dbReference type="InParanoid" id="A0A078A284"/>
<feature type="transmembrane region" description="Helical" evidence="6">
    <location>
        <begin position="163"/>
        <end position="183"/>
    </location>
</feature>
<dbReference type="GO" id="GO:0015165">
    <property type="term" value="F:pyrimidine nucleotide-sugar transmembrane transporter activity"/>
    <property type="evidence" value="ECO:0007669"/>
    <property type="project" value="InterPro"/>
</dbReference>
<dbReference type="OrthoDB" id="300580at2759"/>
<sequence>MSNQEKIVGLRLYMIMLAMLLTGTANTILMKMQNLTIVGGDNFNHPFVQCAIMFVGEFLCLGIYGIKILFMKYQASQKSGSIEPQSPGTKAANIIHLKTNINPLWLAIPAAFDIIASTLMNIALTMVAASVYQMLRGMIIIVTAAMSIIFLKRKLYRHHWSSIGCIFFGVFLVGLAAVLSSGSDGQSTNVWGLLILIIAQLFAGGLFIVEEKLLGDYYLDPLKVVGLEGMWGMIFYAILLPIFQQIKCSGQLCPYGVLEDTTRAFQDFGDDHVLIILSVGICCSIAGFNSFGVAVTKNASAAQRSTIDTSRTVLIWIFFLAIPIYGTYQEHFKWLQLVGFIFLVFGTLVYNEILVLPVLGFDQYTREALAKKSHANTDNKGLLDLNNNSDNTPSTNDMDYAATSPHAAYDANRLKRNIQNHMEDLINKTGGGDEVNMSIEEKNEKNVF</sequence>
<feature type="transmembrane region" description="Helical" evidence="6">
    <location>
        <begin position="189"/>
        <end position="209"/>
    </location>
</feature>
<dbReference type="InterPro" id="IPR007271">
    <property type="entry name" value="Nuc_sug_transpt"/>
</dbReference>
<keyword evidence="4 6" id="KW-0472">Membrane</keyword>
<dbReference type="EMBL" id="CCKQ01003740">
    <property type="protein sequence ID" value="CDW74879.1"/>
    <property type="molecule type" value="Genomic_DNA"/>
</dbReference>
<dbReference type="GO" id="GO:0000139">
    <property type="term" value="C:Golgi membrane"/>
    <property type="evidence" value="ECO:0007669"/>
    <property type="project" value="InterPro"/>
</dbReference>
<keyword evidence="8" id="KW-1185">Reference proteome</keyword>